<gene>
    <name evidence="2" type="ORF">ACFFJ2_14530</name>
</gene>
<name>A0ABV6DAE6_9HYPH</name>
<feature type="domain" description="AB hydrolase-1" evidence="1">
    <location>
        <begin position="88"/>
        <end position="285"/>
    </location>
</feature>
<dbReference type="PANTHER" id="PTHR43689">
    <property type="entry name" value="HYDROLASE"/>
    <property type="match status" value="1"/>
</dbReference>
<dbReference type="Pfam" id="PF12697">
    <property type="entry name" value="Abhydrolase_6"/>
    <property type="match status" value="1"/>
</dbReference>
<organism evidence="2 3">
    <name type="scientific">Chelativorans intermedius</name>
    <dbReference type="NCBI Taxonomy" id="515947"/>
    <lineage>
        <taxon>Bacteria</taxon>
        <taxon>Pseudomonadati</taxon>
        <taxon>Pseudomonadota</taxon>
        <taxon>Alphaproteobacteria</taxon>
        <taxon>Hyphomicrobiales</taxon>
        <taxon>Phyllobacteriaceae</taxon>
        <taxon>Chelativorans</taxon>
    </lineage>
</organism>
<accession>A0ABV6DAE6</accession>
<keyword evidence="2" id="KW-0378">Hydrolase</keyword>
<dbReference type="SUPFAM" id="SSF53474">
    <property type="entry name" value="alpha/beta-Hydrolases"/>
    <property type="match status" value="1"/>
</dbReference>
<keyword evidence="3" id="KW-1185">Reference proteome</keyword>
<dbReference type="PRINTS" id="PR00111">
    <property type="entry name" value="ABHYDROLASE"/>
</dbReference>
<evidence type="ECO:0000313" key="3">
    <source>
        <dbReference type="Proteomes" id="UP001589755"/>
    </source>
</evidence>
<dbReference type="InterPro" id="IPR029058">
    <property type="entry name" value="AB_hydrolase_fold"/>
</dbReference>
<protein>
    <submittedName>
        <fullName evidence="2">Alpha/beta fold hydrolase</fullName>
    </submittedName>
</protein>
<proteinExistence type="predicted"/>
<evidence type="ECO:0000313" key="2">
    <source>
        <dbReference type="EMBL" id="MFC0209620.1"/>
    </source>
</evidence>
<comment type="caution">
    <text evidence="2">The sequence shown here is derived from an EMBL/GenBank/DDBJ whole genome shotgun (WGS) entry which is preliminary data.</text>
</comment>
<dbReference type="Proteomes" id="UP001589755">
    <property type="component" value="Unassembled WGS sequence"/>
</dbReference>
<dbReference type="Gene3D" id="3.40.50.1820">
    <property type="entry name" value="alpha/beta hydrolase"/>
    <property type="match status" value="1"/>
</dbReference>
<dbReference type="PANTHER" id="PTHR43689:SF8">
    <property type="entry name" value="ALPHA_BETA-HYDROLASES SUPERFAMILY PROTEIN"/>
    <property type="match status" value="1"/>
</dbReference>
<dbReference type="GO" id="GO:0016787">
    <property type="term" value="F:hydrolase activity"/>
    <property type="evidence" value="ECO:0007669"/>
    <property type="project" value="UniProtKB-KW"/>
</dbReference>
<evidence type="ECO:0000259" key="1">
    <source>
        <dbReference type="Pfam" id="PF12697"/>
    </source>
</evidence>
<reference evidence="2 3" key="1">
    <citation type="submission" date="2024-09" db="EMBL/GenBank/DDBJ databases">
        <authorList>
            <person name="Sun Q."/>
            <person name="Mori K."/>
        </authorList>
    </citation>
    <scope>NUCLEOTIDE SEQUENCE [LARGE SCALE GENOMIC DNA]</scope>
    <source>
        <strain evidence="2 3">CCM 8543</strain>
    </source>
</reference>
<dbReference type="EMBL" id="JBHLXD010000025">
    <property type="protein sequence ID" value="MFC0209620.1"/>
    <property type="molecule type" value="Genomic_DNA"/>
</dbReference>
<dbReference type="InterPro" id="IPR000073">
    <property type="entry name" value="AB_hydrolase_1"/>
</dbReference>
<dbReference type="RefSeq" id="WP_261522355.1">
    <property type="nucleotide sequence ID" value="NZ_JAODNW010000025.1"/>
</dbReference>
<sequence>MSWPLPLLAGLFCTAETFAPRLAGRAAFALFCRTPDPARASQRAREAVRAARPFMAQARKHRLTSAYGDFVCHEFRPAAGGRGWATALVVHGWGSRTEHLQAIIEALRGQGMRVVALDLPGHGASPGRRLNMAQAVAAVGTAQLWLGPFSLAVGHSFGGAVVVSAAAGAVAGLAPLAVDRLVLIAAPNSMQEVFQVFADRCRLGRRTRAALNAEVERITGAPLSTFSVAAQMRRLAVPALVLHAPDDREVPPADAEAIAAAGPHVERRWIAGAGHRRILSDPRAVQQVAAFAAGLGTPAKRGRVAITTS</sequence>